<dbReference type="Proteomes" id="UP001497516">
    <property type="component" value="Chromosome 8"/>
</dbReference>
<feature type="region of interest" description="Disordered" evidence="1">
    <location>
        <begin position="43"/>
        <end position="68"/>
    </location>
</feature>
<dbReference type="EMBL" id="OZ034821">
    <property type="protein sequence ID" value="CAL1408237.1"/>
    <property type="molecule type" value="Genomic_DNA"/>
</dbReference>
<sequence length="118" mass="12534">MVAAGEDSGAAGRRGRGGQLLPLDCLRGGAYGKLLQVVEAGGRGWRDADGGRRDADGGWREGGGRRQVVEGGGSAVWREGGGKEREEAGGRWWWPTAVLSGEREEGKREMRGRGRGRS</sequence>
<accession>A0AAV2GDE5</accession>
<feature type="compositionally biased region" description="Low complexity" evidence="1">
    <location>
        <begin position="1"/>
        <end position="11"/>
    </location>
</feature>
<keyword evidence="3" id="KW-1185">Reference proteome</keyword>
<feature type="region of interest" description="Disordered" evidence="1">
    <location>
        <begin position="1"/>
        <end position="20"/>
    </location>
</feature>
<gene>
    <name evidence="2" type="ORF">LTRI10_LOCUS47848</name>
</gene>
<dbReference type="AlphaFoldDB" id="A0AAV2GDE5"/>
<evidence type="ECO:0000256" key="1">
    <source>
        <dbReference type="SAM" id="MobiDB-lite"/>
    </source>
</evidence>
<feature type="compositionally biased region" description="Basic and acidic residues" evidence="1">
    <location>
        <begin position="44"/>
        <end position="68"/>
    </location>
</feature>
<protein>
    <submittedName>
        <fullName evidence="2">Uncharacterized protein</fullName>
    </submittedName>
</protein>
<evidence type="ECO:0000313" key="3">
    <source>
        <dbReference type="Proteomes" id="UP001497516"/>
    </source>
</evidence>
<name>A0AAV2GDE5_9ROSI</name>
<proteinExistence type="predicted"/>
<organism evidence="2 3">
    <name type="scientific">Linum trigynum</name>
    <dbReference type="NCBI Taxonomy" id="586398"/>
    <lineage>
        <taxon>Eukaryota</taxon>
        <taxon>Viridiplantae</taxon>
        <taxon>Streptophyta</taxon>
        <taxon>Embryophyta</taxon>
        <taxon>Tracheophyta</taxon>
        <taxon>Spermatophyta</taxon>
        <taxon>Magnoliopsida</taxon>
        <taxon>eudicotyledons</taxon>
        <taxon>Gunneridae</taxon>
        <taxon>Pentapetalae</taxon>
        <taxon>rosids</taxon>
        <taxon>fabids</taxon>
        <taxon>Malpighiales</taxon>
        <taxon>Linaceae</taxon>
        <taxon>Linum</taxon>
    </lineage>
</organism>
<reference evidence="2 3" key="1">
    <citation type="submission" date="2024-04" db="EMBL/GenBank/DDBJ databases">
        <authorList>
            <person name="Fracassetti M."/>
        </authorList>
    </citation>
    <scope>NUCLEOTIDE SEQUENCE [LARGE SCALE GENOMIC DNA]</scope>
</reference>
<evidence type="ECO:0000313" key="2">
    <source>
        <dbReference type="EMBL" id="CAL1408237.1"/>
    </source>
</evidence>